<feature type="domain" description="Response regulatory" evidence="8">
    <location>
        <begin position="659"/>
        <end position="781"/>
    </location>
</feature>
<dbReference type="InterPro" id="IPR003661">
    <property type="entry name" value="HisK_dim/P_dom"/>
</dbReference>
<feature type="domain" description="Histidine kinase" evidence="7">
    <location>
        <begin position="427"/>
        <end position="639"/>
    </location>
</feature>
<dbReference type="AlphaFoldDB" id="A0A5S9MXP2"/>
<dbReference type="PANTHER" id="PTHR45339">
    <property type="entry name" value="HYBRID SIGNAL TRANSDUCTION HISTIDINE KINASE J"/>
    <property type="match status" value="1"/>
</dbReference>
<dbReference type="Proteomes" id="UP000439591">
    <property type="component" value="Unassembled WGS sequence"/>
</dbReference>
<keyword evidence="6" id="KW-0472">Membrane</keyword>
<feature type="modified residue" description="4-aspartylphosphate" evidence="5">
    <location>
        <position position="855"/>
    </location>
</feature>
<dbReference type="InterPro" id="IPR001789">
    <property type="entry name" value="Sig_transdc_resp-reg_receiver"/>
</dbReference>
<dbReference type="Gene3D" id="2.60.40.2380">
    <property type="match status" value="1"/>
</dbReference>
<dbReference type="InterPro" id="IPR036097">
    <property type="entry name" value="HisK_dim/P_sf"/>
</dbReference>
<comment type="catalytic activity">
    <reaction evidence="1">
        <text>ATP + protein L-histidine = ADP + protein N-phospho-L-histidine.</text>
        <dbReference type="EC" id="2.7.13.3"/>
    </reaction>
</comment>
<gene>
    <name evidence="9" type="primary">barA_1</name>
    <name evidence="10" type="ORF">IHBHHGIJ_00682</name>
    <name evidence="9" type="ORF">KFEGEMFD_00468</name>
</gene>
<evidence type="ECO:0000313" key="11">
    <source>
        <dbReference type="Proteomes" id="UP000435877"/>
    </source>
</evidence>
<feature type="transmembrane region" description="Helical" evidence="6">
    <location>
        <begin position="343"/>
        <end position="364"/>
    </location>
</feature>
<dbReference type="Pfam" id="PF00072">
    <property type="entry name" value="Response_reg"/>
    <property type="match status" value="1"/>
</dbReference>
<dbReference type="PANTHER" id="PTHR45339:SF1">
    <property type="entry name" value="HYBRID SIGNAL TRANSDUCTION HISTIDINE KINASE J"/>
    <property type="match status" value="1"/>
</dbReference>
<feature type="domain" description="Response regulatory" evidence="8">
    <location>
        <begin position="806"/>
        <end position="925"/>
    </location>
</feature>
<feature type="transmembrane region" description="Helical" evidence="6">
    <location>
        <begin position="313"/>
        <end position="336"/>
    </location>
</feature>
<dbReference type="SUPFAM" id="SSF52172">
    <property type="entry name" value="CheY-like"/>
    <property type="match status" value="2"/>
</dbReference>
<organism evidence="9 12">
    <name type="scientific">Zhongshania aliphaticivorans</name>
    <dbReference type="NCBI Taxonomy" id="1470434"/>
    <lineage>
        <taxon>Bacteria</taxon>
        <taxon>Pseudomonadati</taxon>
        <taxon>Pseudomonadota</taxon>
        <taxon>Gammaproteobacteria</taxon>
        <taxon>Cellvibrionales</taxon>
        <taxon>Spongiibacteraceae</taxon>
        <taxon>Zhongshania</taxon>
    </lineage>
</organism>
<dbReference type="PROSITE" id="PS50109">
    <property type="entry name" value="HIS_KIN"/>
    <property type="match status" value="1"/>
</dbReference>
<dbReference type="SUPFAM" id="SSF47384">
    <property type="entry name" value="Homodimeric domain of signal transducing histidine kinase"/>
    <property type="match status" value="1"/>
</dbReference>
<dbReference type="InterPro" id="IPR011622">
    <property type="entry name" value="7TMR_DISM_rcpt_extracell_dom2"/>
</dbReference>
<keyword evidence="4" id="KW-0902">Two-component regulatory system</keyword>
<evidence type="ECO:0000256" key="4">
    <source>
        <dbReference type="ARBA" id="ARBA00023012"/>
    </source>
</evidence>
<dbReference type="Pfam" id="PF00512">
    <property type="entry name" value="HisKA"/>
    <property type="match status" value="1"/>
</dbReference>
<keyword evidence="11" id="KW-1185">Reference proteome</keyword>
<proteinExistence type="predicted"/>
<keyword evidence="6" id="KW-1133">Transmembrane helix</keyword>
<evidence type="ECO:0000313" key="10">
    <source>
        <dbReference type="EMBL" id="CAA0084394.1"/>
    </source>
</evidence>
<evidence type="ECO:0000313" key="9">
    <source>
        <dbReference type="EMBL" id="CAA0082210.1"/>
    </source>
</evidence>
<dbReference type="SMART" id="SM00448">
    <property type="entry name" value="REC"/>
    <property type="match status" value="2"/>
</dbReference>
<dbReference type="CDD" id="cd17546">
    <property type="entry name" value="REC_hyHK_CKI1_RcsC-like"/>
    <property type="match status" value="1"/>
</dbReference>
<reference evidence="11 12" key="1">
    <citation type="submission" date="2019-11" db="EMBL/GenBank/DDBJ databases">
        <authorList>
            <person name="Holert J."/>
        </authorList>
    </citation>
    <scope>NUCLEOTIDE SEQUENCE [LARGE SCALE GENOMIC DNA]</scope>
    <source>
        <strain evidence="9">BC3_2A</strain>
        <strain evidence="10">SB11_1A</strain>
    </source>
</reference>
<keyword evidence="9" id="KW-0418">Kinase</keyword>
<dbReference type="SUPFAM" id="SSF55874">
    <property type="entry name" value="ATPase domain of HSP90 chaperone/DNA topoisomerase II/histidine kinase"/>
    <property type="match status" value="1"/>
</dbReference>
<evidence type="ECO:0000256" key="5">
    <source>
        <dbReference type="PROSITE-ProRule" id="PRU00169"/>
    </source>
</evidence>
<evidence type="ECO:0000259" key="8">
    <source>
        <dbReference type="PROSITE" id="PS50110"/>
    </source>
</evidence>
<feature type="transmembrane region" description="Helical" evidence="6">
    <location>
        <begin position="289"/>
        <end position="307"/>
    </location>
</feature>
<dbReference type="SMART" id="SM00388">
    <property type="entry name" value="HisKA"/>
    <property type="match status" value="1"/>
</dbReference>
<dbReference type="Gene3D" id="3.40.50.2300">
    <property type="match status" value="2"/>
</dbReference>
<dbReference type="EC" id="2.7.13.3" evidence="2"/>
<dbReference type="Proteomes" id="UP000435877">
    <property type="component" value="Unassembled WGS sequence"/>
</dbReference>
<protein>
    <recommendedName>
        <fullName evidence="2">histidine kinase</fullName>
        <ecNumber evidence="2">2.7.13.3</ecNumber>
    </recommendedName>
</protein>
<evidence type="ECO:0000256" key="2">
    <source>
        <dbReference type="ARBA" id="ARBA00012438"/>
    </source>
</evidence>
<evidence type="ECO:0000313" key="12">
    <source>
        <dbReference type="Proteomes" id="UP000439591"/>
    </source>
</evidence>
<feature type="transmembrane region" description="Helical" evidence="6">
    <location>
        <begin position="193"/>
        <end position="212"/>
    </location>
</feature>
<keyword evidence="9" id="KW-0808">Transferase</keyword>
<dbReference type="OrthoDB" id="9797243at2"/>
<feature type="modified residue" description="4-aspartylphosphate" evidence="5">
    <location>
        <position position="713"/>
    </location>
</feature>
<dbReference type="InterPro" id="IPR036890">
    <property type="entry name" value="HATPase_C_sf"/>
</dbReference>
<dbReference type="InterPro" id="IPR011006">
    <property type="entry name" value="CheY-like_superfamily"/>
</dbReference>
<name>A0A5S9MXP2_9GAMM</name>
<accession>A0A5S9MXP2</accession>
<dbReference type="PROSITE" id="PS50110">
    <property type="entry name" value="RESPONSE_REGULATORY"/>
    <property type="match status" value="2"/>
</dbReference>
<dbReference type="Gene3D" id="1.10.287.130">
    <property type="match status" value="1"/>
</dbReference>
<dbReference type="EMBL" id="CACSIM010000001">
    <property type="protein sequence ID" value="CAA0082210.1"/>
    <property type="molecule type" value="Genomic_DNA"/>
</dbReference>
<sequence>MPSTEPTLLTAPLHESNRLLKQLLCTVLLLFSVAVHSAPALTVNPSQTKISLDNFSDIIEDADKLYRIDDILSPELKRQFRPTENGDFKLNKNIGRYWFRFTLNNPRNKECHQLLEIIPADLKKAQLYKESGEAIPIMRTESLIRNETLFSIPIKANSANTYYLAIEYPYERQLELTLHNYTSFLGEISKREFINAVVFGVLSLLILFNLISAYLHKEALFLTTAAFSLLVIFGQLFAWGYIGPPQGLLPPWQGYNLHLTVLAIGIVDLLYALQLPIYPINKPGRAAKLLRAFITIDILGVMISTLTSDDVAVIIMNILTPLNSLVLLFTALNCFFQTYSRLIFYYVVIRTITALGLILTLLSYNLNFISTSATNLILIYLGTAVSIFHTVLLISRHYLRNKKQNLEEQRIAILGAINRAKTDILARITHDIRTPMSAMLGISELLQETPLTANQQDHLRTLQRSGHELLQLLQEASQATRINESDIELNNELLNVLEIIDETVSGFRNIAAEQSLELICDIDNNVSEKLIGDPSRIRQLLSHIMNNALEHYESGYILLKVFTSNINEGLLNFELSHRGRPFSALEKLAINGSLSEEEGIVNARLAIASQLISLMNGSATVKTSANGLHTLHVTLQLGVPNNYDNSTLRLRTGLLSNKRLLVIDSNKIFCKVVSKQGSNWGMQVFIANSNNAAIAITRNQALINEPIDIILVDHTLPGGGLKLAQRIHDETETASPAPIGLLLAHANITFDQVELRNAGIRRVLSKPLTGVALRSALLAECHFDANAVNLLPNQYRTDSLKLGSLQCLIAEDNPTNAQVLTRMLKSLGITVHHVENGQQAVNTFTRQHFDVVIMDIEMPIMDGAEATRQIRLFEKEEDRERTPIIGLTANALDEQRDSYLRAGMDLHLVKPIRLWELAEAIKRWTGYQQNKS</sequence>
<evidence type="ECO:0000259" key="7">
    <source>
        <dbReference type="PROSITE" id="PS50109"/>
    </source>
</evidence>
<feature type="transmembrane region" description="Helical" evidence="6">
    <location>
        <begin position="219"/>
        <end position="242"/>
    </location>
</feature>
<keyword evidence="6" id="KW-0812">Transmembrane</keyword>
<dbReference type="CDD" id="cd00082">
    <property type="entry name" value="HisKA"/>
    <property type="match status" value="1"/>
</dbReference>
<feature type="transmembrane region" description="Helical" evidence="6">
    <location>
        <begin position="254"/>
        <end position="277"/>
    </location>
</feature>
<evidence type="ECO:0000256" key="6">
    <source>
        <dbReference type="SAM" id="Phobius"/>
    </source>
</evidence>
<dbReference type="RefSeq" id="WP_159267354.1">
    <property type="nucleotide sequence ID" value="NZ_CACSIK010000001.1"/>
</dbReference>
<evidence type="ECO:0000256" key="3">
    <source>
        <dbReference type="ARBA" id="ARBA00022553"/>
    </source>
</evidence>
<evidence type="ECO:0000256" key="1">
    <source>
        <dbReference type="ARBA" id="ARBA00000085"/>
    </source>
</evidence>
<dbReference type="InterPro" id="IPR005467">
    <property type="entry name" value="His_kinase_dom"/>
</dbReference>
<dbReference type="EMBL" id="CACSIK010000001">
    <property type="protein sequence ID" value="CAA0084394.1"/>
    <property type="molecule type" value="Genomic_DNA"/>
</dbReference>
<dbReference type="Pfam" id="PF07696">
    <property type="entry name" value="7TMR-DISMED2"/>
    <property type="match status" value="1"/>
</dbReference>
<feature type="transmembrane region" description="Helical" evidence="6">
    <location>
        <begin position="376"/>
        <end position="394"/>
    </location>
</feature>
<dbReference type="Gene3D" id="3.30.565.10">
    <property type="entry name" value="Histidine kinase-like ATPase, C-terminal domain"/>
    <property type="match status" value="1"/>
</dbReference>
<dbReference type="GO" id="GO:0000155">
    <property type="term" value="F:phosphorelay sensor kinase activity"/>
    <property type="evidence" value="ECO:0007669"/>
    <property type="project" value="InterPro"/>
</dbReference>
<keyword evidence="3 5" id="KW-0597">Phosphoprotein</keyword>